<gene>
    <name evidence="3" type="ORF">Scaly_1455600</name>
</gene>
<feature type="region of interest" description="Disordered" evidence="1">
    <location>
        <begin position="91"/>
        <end position="112"/>
    </location>
</feature>
<proteinExistence type="predicted"/>
<dbReference type="EMBL" id="JACGWM010000008">
    <property type="protein sequence ID" value="KAL0357699.1"/>
    <property type="molecule type" value="Genomic_DNA"/>
</dbReference>
<dbReference type="PANTHER" id="PTHR35218:SF9">
    <property type="entry name" value="ENDONUCLEASE_EXONUCLEASE_PHOSPHATASE DOMAIN-CONTAINING PROTEIN"/>
    <property type="match status" value="1"/>
</dbReference>
<organism evidence="3">
    <name type="scientific">Sesamum calycinum</name>
    <dbReference type="NCBI Taxonomy" id="2727403"/>
    <lineage>
        <taxon>Eukaryota</taxon>
        <taxon>Viridiplantae</taxon>
        <taxon>Streptophyta</taxon>
        <taxon>Embryophyta</taxon>
        <taxon>Tracheophyta</taxon>
        <taxon>Spermatophyta</taxon>
        <taxon>Magnoliopsida</taxon>
        <taxon>eudicotyledons</taxon>
        <taxon>Gunneridae</taxon>
        <taxon>Pentapetalae</taxon>
        <taxon>asterids</taxon>
        <taxon>lamiids</taxon>
        <taxon>Lamiales</taxon>
        <taxon>Pedaliaceae</taxon>
        <taxon>Sesamum</taxon>
    </lineage>
</organism>
<comment type="caution">
    <text evidence="3">The sequence shown here is derived from an EMBL/GenBank/DDBJ whole genome shotgun (WGS) entry which is preliminary data.</text>
</comment>
<dbReference type="AlphaFoldDB" id="A0AAW2PS15"/>
<evidence type="ECO:0000259" key="2">
    <source>
        <dbReference type="Pfam" id="PF14392"/>
    </source>
</evidence>
<evidence type="ECO:0000256" key="1">
    <source>
        <dbReference type="SAM" id="MobiDB-lite"/>
    </source>
</evidence>
<dbReference type="InterPro" id="IPR036691">
    <property type="entry name" value="Endo/exonu/phosph_ase_sf"/>
</dbReference>
<dbReference type="Gene3D" id="3.60.10.10">
    <property type="entry name" value="Endonuclease/exonuclease/phosphatase"/>
    <property type="match status" value="1"/>
</dbReference>
<feature type="compositionally biased region" description="Pro residues" evidence="1">
    <location>
        <begin position="222"/>
        <end position="238"/>
    </location>
</feature>
<feature type="compositionally biased region" description="Basic residues" evidence="1">
    <location>
        <begin position="247"/>
        <end position="256"/>
    </location>
</feature>
<feature type="region of interest" description="Disordered" evidence="1">
    <location>
        <begin position="216"/>
        <end position="275"/>
    </location>
</feature>
<protein>
    <recommendedName>
        <fullName evidence="2">Zinc knuckle CX2CX4HX4C domain-containing protein</fullName>
    </recommendedName>
</protein>
<reference evidence="3" key="1">
    <citation type="submission" date="2020-06" db="EMBL/GenBank/DDBJ databases">
        <authorList>
            <person name="Li T."/>
            <person name="Hu X."/>
            <person name="Zhang T."/>
            <person name="Song X."/>
            <person name="Zhang H."/>
            <person name="Dai N."/>
            <person name="Sheng W."/>
            <person name="Hou X."/>
            <person name="Wei L."/>
        </authorList>
    </citation>
    <scope>NUCLEOTIDE SEQUENCE</scope>
    <source>
        <strain evidence="3">KEN8</strain>
        <tissue evidence="3">Leaf</tissue>
    </source>
</reference>
<name>A0AAW2PS15_9LAMI</name>
<sequence length="369" mass="40891">MRLRVAIDVTKPLPRALKIRTILGDEHIVMFSYERLPNFCYPCGKLGQISKWCDSRFQADFVDPGENSPFGPWLRAVGRTDSRTRFPQNRDFQAHSQSVRPTFSSKNLETSLPISESKRGSAIFGDFATTATSSTAAPVLRPEPPPSVKTIPVDQTLVQVSSPLISQNSSLSVSLQPTLAHLHTPVSPISIPNFTPPLVSPLNNSASPLSQDTSLISMTLPPINPSPPISMTDPPPITQPHTLQQPQKRKYTKKIRPLPESTPSPSPSLLTKQSKGKSGGLALLWQKSVEVQLQSFSRYHVDASVITEGSEECWRFTGVYGKPDASKRSEFWHLFCRLSQQSVRLWLCAVDFNEILEHSEKKGGPMRAE</sequence>
<accession>A0AAW2PS15</accession>
<dbReference type="PANTHER" id="PTHR35218">
    <property type="entry name" value="RNASE H DOMAIN-CONTAINING PROTEIN"/>
    <property type="match status" value="1"/>
</dbReference>
<evidence type="ECO:0000313" key="3">
    <source>
        <dbReference type="EMBL" id="KAL0357699.1"/>
    </source>
</evidence>
<dbReference type="InterPro" id="IPR025836">
    <property type="entry name" value="Zn_knuckle_CX2CX4HX4C"/>
</dbReference>
<feature type="domain" description="Zinc knuckle CX2CX4HX4C" evidence="2">
    <location>
        <begin position="7"/>
        <end position="54"/>
    </location>
</feature>
<dbReference type="Pfam" id="PF14392">
    <property type="entry name" value="zf-CCHC_4"/>
    <property type="match status" value="1"/>
</dbReference>
<reference evidence="3" key="2">
    <citation type="journal article" date="2024" name="Plant">
        <title>Genomic evolution and insights into agronomic trait innovations of Sesamum species.</title>
        <authorList>
            <person name="Miao H."/>
            <person name="Wang L."/>
            <person name="Qu L."/>
            <person name="Liu H."/>
            <person name="Sun Y."/>
            <person name="Le M."/>
            <person name="Wang Q."/>
            <person name="Wei S."/>
            <person name="Zheng Y."/>
            <person name="Lin W."/>
            <person name="Duan Y."/>
            <person name="Cao H."/>
            <person name="Xiong S."/>
            <person name="Wang X."/>
            <person name="Wei L."/>
            <person name="Li C."/>
            <person name="Ma Q."/>
            <person name="Ju M."/>
            <person name="Zhao R."/>
            <person name="Li G."/>
            <person name="Mu C."/>
            <person name="Tian Q."/>
            <person name="Mei H."/>
            <person name="Zhang T."/>
            <person name="Gao T."/>
            <person name="Zhang H."/>
        </authorList>
    </citation>
    <scope>NUCLEOTIDE SEQUENCE</scope>
    <source>
        <strain evidence="3">KEN8</strain>
    </source>
</reference>